<gene>
    <name evidence="1" type="ORF">FRZ06_14710</name>
</gene>
<keyword evidence="1" id="KW-0418">Kinase</keyword>
<dbReference type="Proteomes" id="UP000594014">
    <property type="component" value="Chromosome"/>
</dbReference>
<reference evidence="1" key="1">
    <citation type="submission" date="2019-08" db="EMBL/GenBank/DDBJ databases">
        <title>Genome sequence of Clostridiales bacterium MT110.</title>
        <authorList>
            <person name="Cao J."/>
        </authorList>
    </citation>
    <scope>NUCLEOTIDE SEQUENCE</scope>
    <source>
        <strain evidence="1">MT110</strain>
    </source>
</reference>
<dbReference type="EMBL" id="CP042469">
    <property type="protein sequence ID" value="QOX64502.1"/>
    <property type="molecule type" value="Genomic_DNA"/>
</dbReference>
<evidence type="ECO:0000313" key="1">
    <source>
        <dbReference type="EMBL" id="QOX64502.1"/>
    </source>
</evidence>
<evidence type="ECO:0000313" key="2">
    <source>
        <dbReference type="Proteomes" id="UP000594014"/>
    </source>
</evidence>
<name>A0ACD1AD86_9FIRM</name>
<proteinExistence type="predicted"/>
<accession>A0ACD1AD86</accession>
<protein>
    <submittedName>
        <fullName evidence="1">Sensor histidine kinase</fullName>
    </submittedName>
</protein>
<sequence length="488" mass="55825">MIRYLNTTIFRHKGSIRTMLKQSYRTIIAAMIIPTVIMTASMMLMTARYDDLIENIDKAAEIRDIAKNQFSGEIWNIVSGKMDFMEGSQGEMMQQMEEGLAELEENNAHTARYVVAAQRASNTLRSYVDTLRFQTMNQEAVSLQESTYRDITGVVTLIHTVLEQYINEELINISRLNSRIQMVAVLVLIFTAGILMMVIYFAVNSYQYLRDSIHNPILKLQEMTRAITDGNLDARVTGSAVAEMIPLTKSLNHMAERLQQLIDERIEVGKDLQKAEMRALQAQITPHFVYNTLETIIWLAEQERNEELVDIAMAFTEFLRISLNQGKDYVEVSSEQKHVQSYLSIQSARYNRIMTYNIDIDPALEKESILKLLLQPLVENAIYHGIKNKRGGGQIQVLARKNEDNTMTFTVSDSGIGMLPEQLERLRFRLREGILPEFSGFGLYNVNRRIRLYYNRELEIASEFGKGTSICFTLPCGEKNNDETVCSG</sequence>
<organism evidence="1 2">
    <name type="scientific">Anoxybacterium hadale</name>
    <dbReference type="NCBI Taxonomy" id="3408580"/>
    <lineage>
        <taxon>Bacteria</taxon>
        <taxon>Bacillati</taxon>
        <taxon>Bacillota</taxon>
        <taxon>Clostridia</taxon>
        <taxon>Peptostreptococcales</taxon>
        <taxon>Anaerovoracaceae</taxon>
        <taxon>Anoxybacterium</taxon>
    </lineage>
</organism>
<keyword evidence="2" id="KW-1185">Reference proteome</keyword>
<keyword evidence="1" id="KW-0808">Transferase</keyword>